<organism evidence="1">
    <name type="scientific">Oryza barthii</name>
    <dbReference type="NCBI Taxonomy" id="65489"/>
    <lineage>
        <taxon>Eukaryota</taxon>
        <taxon>Viridiplantae</taxon>
        <taxon>Streptophyta</taxon>
        <taxon>Embryophyta</taxon>
        <taxon>Tracheophyta</taxon>
        <taxon>Spermatophyta</taxon>
        <taxon>Magnoliopsida</taxon>
        <taxon>Liliopsida</taxon>
        <taxon>Poales</taxon>
        <taxon>Poaceae</taxon>
        <taxon>BOP clade</taxon>
        <taxon>Oryzoideae</taxon>
        <taxon>Oryzeae</taxon>
        <taxon>Oryzinae</taxon>
        <taxon>Oryza</taxon>
    </lineage>
</organism>
<dbReference type="Proteomes" id="UP000026960">
    <property type="component" value="Chromosome 11"/>
</dbReference>
<reference evidence="1" key="2">
    <citation type="submission" date="2015-03" db="UniProtKB">
        <authorList>
            <consortium name="EnsemblPlants"/>
        </authorList>
    </citation>
    <scope>IDENTIFICATION</scope>
</reference>
<dbReference type="Gramene" id="OBART11G07470.1">
    <property type="protein sequence ID" value="OBART11G07470.1"/>
    <property type="gene ID" value="OBART11G07470"/>
</dbReference>
<dbReference type="AlphaFoldDB" id="A0A0D3HJV2"/>
<evidence type="ECO:0000313" key="2">
    <source>
        <dbReference type="Proteomes" id="UP000026960"/>
    </source>
</evidence>
<evidence type="ECO:0000313" key="1">
    <source>
        <dbReference type="EnsemblPlants" id="OBART11G07470.1"/>
    </source>
</evidence>
<dbReference type="PaxDb" id="65489-OBART11G07470.1"/>
<proteinExistence type="predicted"/>
<dbReference type="HOGENOM" id="CLU_2726136_0_0_1"/>
<protein>
    <submittedName>
        <fullName evidence="1">Uncharacterized protein</fullName>
    </submittedName>
</protein>
<accession>A0A0D3HJV2</accession>
<dbReference type="EnsemblPlants" id="OBART11G07470.1">
    <property type="protein sequence ID" value="OBART11G07470.1"/>
    <property type="gene ID" value="OBART11G07470"/>
</dbReference>
<reference evidence="1" key="1">
    <citation type="journal article" date="2009" name="Rice">
        <title>De Novo Next Generation Sequencing of Plant Genomes.</title>
        <authorList>
            <person name="Rounsley S."/>
            <person name="Marri P.R."/>
            <person name="Yu Y."/>
            <person name="He R."/>
            <person name="Sisneros N."/>
            <person name="Goicoechea J.L."/>
            <person name="Lee S.J."/>
            <person name="Angelova A."/>
            <person name="Kudrna D."/>
            <person name="Luo M."/>
            <person name="Affourtit J."/>
            <person name="Desany B."/>
            <person name="Knight J."/>
            <person name="Niazi F."/>
            <person name="Egholm M."/>
            <person name="Wing R.A."/>
        </authorList>
    </citation>
    <scope>NUCLEOTIDE SEQUENCE [LARGE SCALE GENOMIC DNA]</scope>
    <source>
        <strain evidence="1">cv. IRGC 105608</strain>
    </source>
</reference>
<name>A0A0D3HJV2_9ORYZ</name>
<dbReference type="STRING" id="65489.A0A0D3HJV2"/>
<keyword evidence="2" id="KW-1185">Reference proteome</keyword>
<sequence length="72" mass="7887">MVKDVKVEVAKHREAIRNRIIELHAQGASSSVVVAPQEEIVASHAFQFNLNEPALIDDDVPIVTDEANLPSN</sequence>